<dbReference type="PROSITE" id="PS50160">
    <property type="entry name" value="DNA_LIGASE_A3"/>
    <property type="match status" value="1"/>
</dbReference>
<sequence>MLLQYAVDNMPFDKEHHVAELKLDGIRMIISTMDGLRLYTRHQNDVTNKFPELHDTPLPPGTVLDGELIVSDKQGKPDFEATMSRFQSRSSRAKATFCAFDIIRYKGIDVTGLPLSRRKELLYETFTETERYTKVRPAIGSTIQYYEAVSAQGLEGIVIKDLRSKYAVNTRSWAWQKVINWTYADVFITGMRQEQLGWLAAIEENGRIRPAGIIEFGINSEHKQALRSIQDKLVYKEDQFAKHFRPLIRARVKTRNWTKNGMLRSPVFEEFIL</sequence>
<dbReference type="EMBL" id="BTCL01000051">
    <property type="protein sequence ID" value="GMK49141.1"/>
    <property type="molecule type" value="Genomic_DNA"/>
</dbReference>
<dbReference type="SUPFAM" id="SSF56091">
    <property type="entry name" value="DNA ligase/mRNA capping enzyme, catalytic domain"/>
    <property type="match status" value="1"/>
</dbReference>
<dbReference type="PANTHER" id="PTHR45674:SF4">
    <property type="entry name" value="DNA LIGASE 1"/>
    <property type="match status" value="1"/>
</dbReference>
<dbReference type="PROSITE" id="PS00697">
    <property type="entry name" value="DNA_LIGASE_A1"/>
    <property type="match status" value="1"/>
</dbReference>
<dbReference type="Proteomes" id="UP001285921">
    <property type="component" value="Unassembled WGS sequence"/>
</dbReference>
<name>A0ABQ6NVK8_9BACL</name>
<evidence type="ECO:0000313" key="5">
    <source>
        <dbReference type="Proteomes" id="UP001285921"/>
    </source>
</evidence>
<feature type="domain" description="ATP-dependent DNA ligase family profile" evidence="3">
    <location>
        <begin position="88"/>
        <end position="178"/>
    </location>
</feature>
<comment type="caution">
    <text evidence="4">The sequence shown here is derived from an EMBL/GenBank/DDBJ whole genome shotgun (WGS) entry which is preliminary data.</text>
</comment>
<evidence type="ECO:0000256" key="2">
    <source>
        <dbReference type="ARBA" id="ARBA00022598"/>
    </source>
</evidence>
<evidence type="ECO:0000313" key="4">
    <source>
        <dbReference type="EMBL" id="GMK49141.1"/>
    </source>
</evidence>
<dbReference type="Gene3D" id="3.30.1490.70">
    <property type="match status" value="1"/>
</dbReference>
<dbReference type="Gene3D" id="3.30.470.30">
    <property type="entry name" value="DNA ligase/mRNA capping enzyme"/>
    <property type="match status" value="1"/>
</dbReference>
<dbReference type="RefSeq" id="WP_317982493.1">
    <property type="nucleotide sequence ID" value="NZ_BTCL01000051.1"/>
</dbReference>
<reference evidence="4 5" key="1">
    <citation type="submission" date="2023-05" db="EMBL/GenBank/DDBJ databases">
        <title>Draft genome of Paenibacillus sp. CCS26.</title>
        <authorList>
            <person name="Akita H."/>
            <person name="Shinto Y."/>
            <person name="Kimura Z."/>
        </authorList>
    </citation>
    <scope>NUCLEOTIDE SEQUENCE [LARGE SCALE GENOMIC DNA]</scope>
    <source>
        <strain evidence="4 5">CCS26</strain>
    </source>
</reference>
<dbReference type="InterPro" id="IPR012310">
    <property type="entry name" value="DNA_ligase_ATP-dep_cent"/>
</dbReference>
<evidence type="ECO:0000256" key="1">
    <source>
        <dbReference type="ARBA" id="ARBA00007572"/>
    </source>
</evidence>
<organism evidence="4 5">
    <name type="scientific">Paenibacillus glycanilyticus</name>
    <dbReference type="NCBI Taxonomy" id="126569"/>
    <lineage>
        <taxon>Bacteria</taxon>
        <taxon>Bacillati</taxon>
        <taxon>Bacillota</taxon>
        <taxon>Bacilli</taxon>
        <taxon>Bacillales</taxon>
        <taxon>Paenibacillaceae</taxon>
        <taxon>Paenibacillus</taxon>
    </lineage>
</organism>
<protein>
    <submittedName>
        <fullName evidence="4">SPBc2 prophage-derived DNA ligase-like protein LigB</fullName>
    </submittedName>
</protein>
<evidence type="ECO:0000259" key="3">
    <source>
        <dbReference type="PROSITE" id="PS50160"/>
    </source>
</evidence>
<accession>A0ABQ6NVK8</accession>
<dbReference type="PANTHER" id="PTHR45674">
    <property type="entry name" value="DNA LIGASE 1/3 FAMILY MEMBER"/>
    <property type="match status" value="1"/>
</dbReference>
<keyword evidence="2" id="KW-0436">Ligase</keyword>
<comment type="similarity">
    <text evidence="1">Belongs to the ATP-dependent DNA ligase family.</text>
</comment>
<dbReference type="InterPro" id="IPR016059">
    <property type="entry name" value="DNA_ligase_ATP-dep_CS"/>
</dbReference>
<keyword evidence="5" id="KW-1185">Reference proteome</keyword>
<gene>
    <name evidence="4" type="primary">ligB_3</name>
    <name evidence="4" type="ORF">PghCCS26_62710</name>
</gene>
<dbReference type="InterPro" id="IPR050191">
    <property type="entry name" value="ATP-dep_DNA_ligase"/>
</dbReference>
<dbReference type="Pfam" id="PF01068">
    <property type="entry name" value="DNA_ligase_A_M"/>
    <property type="match status" value="1"/>
</dbReference>
<proteinExistence type="inferred from homology"/>